<proteinExistence type="predicted"/>
<keyword evidence="1" id="KW-0812">Transmembrane</keyword>
<dbReference type="Proteomes" id="UP000292648">
    <property type="component" value="Unassembled WGS sequence"/>
</dbReference>
<feature type="transmembrane region" description="Helical" evidence="1">
    <location>
        <begin position="76"/>
        <end position="96"/>
    </location>
</feature>
<comment type="caution">
    <text evidence="2">The sequence shown here is derived from an EMBL/GenBank/DDBJ whole genome shotgun (WGS) entry which is preliminary data.</text>
</comment>
<dbReference type="EMBL" id="SEHH01000020">
    <property type="protein sequence ID" value="TBX50888.1"/>
    <property type="molecule type" value="Genomic_DNA"/>
</dbReference>
<evidence type="ECO:0000256" key="1">
    <source>
        <dbReference type="SAM" id="Phobius"/>
    </source>
</evidence>
<evidence type="ECO:0008006" key="4">
    <source>
        <dbReference type="Google" id="ProtNLM"/>
    </source>
</evidence>
<protein>
    <recommendedName>
        <fullName evidence="4">Integral membrane protein</fullName>
    </recommendedName>
</protein>
<evidence type="ECO:0000313" key="2">
    <source>
        <dbReference type="EMBL" id="TBX50888.1"/>
    </source>
</evidence>
<keyword evidence="1" id="KW-1133">Transmembrane helix</keyword>
<sequence>MFEHLAKNRFWFWKAMETYGLGIYFIIKHNTFAFEPQQPMLLDVLDDPPMIFMLAVVGTFALVYSLWNLRTHYYKPLMTGLLTFVWLFFMIAFGVHDFETQRYVSFESMYAMFVLGSTIFEIVIGDD</sequence>
<feature type="transmembrane region" description="Helical" evidence="1">
    <location>
        <begin position="50"/>
        <end position="69"/>
    </location>
</feature>
<reference evidence="2 3" key="1">
    <citation type="submission" date="2019-01" db="EMBL/GenBank/DDBJ databases">
        <title>Draft genome sequence of Lactobacillus paraplantarum OSY-TC318, a Producer of the novel lantibiotic Paraplantaracin TC318.</title>
        <authorList>
            <person name="Hussein W.E."/>
            <person name="Huang E."/>
            <person name="Yousef A.E."/>
        </authorList>
    </citation>
    <scope>NUCLEOTIDE SEQUENCE [LARGE SCALE GENOMIC DNA]</scope>
    <source>
        <strain evidence="2 3">OSY-TC318</strain>
    </source>
</reference>
<dbReference type="AlphaFoldDB" id="A0A4Q9Y631"/>
<feature type="transmembrane region" description="Helical" evidence="1">
    <location>
        <begin position="108"/>
        <end position="125"/>
    </location>
</feature>
<evidence type="ECO:0000313" key="3">
    <source>
        <dbReference type="Proteomes" id="UP000292648"/>
    </source>
</evidence>
<accession>A0A4Q9Y631</accession>
<organism evidence="2 3">
    <name type="scientific">Lactiplantibacillus paraplantarum</name>
    <dbReference type="NCBI Taxonomy" id="60520"/>
    <lineage>
        <taxon>Bacteria</taxon>
        <taxon>Bacillati</taxon>
        <taxon>Bacillota</taxon>
        <taxon>Bacilli</taxon>
        <taxon>Lactobacillales</taxon>
        <taxon>Lactobacillaceae</taxon>
        <taxon>Lactiplantibacillus</taxon>
    </lineage>
</organism>
<name>A0A4Q9Y631_9LACO</name>
<gene>
    <name evidence="2" type="ORF">EUZ87_02730</name>
</gene>
<keyword evidence="1" id="KW-0472">Membrane</keyword>